<feature type="signal peptide" evidence="2">
    <location>
        <begin position="1"/>
        <end position="20"/>
    </location>
</feature>
<keyword evidence="5" id="KW-1185">Reference proteome</keyword>
<evidence type="ECO:0000313" key="4">
    <source>
        <dbReference type="EMBL" id="KAK8736665.1"/>
    </source>
</evidence>
<dbReference type="EMBL" id="JARKIK010000043">
    <property type="protein sequence ID" value="KAK8736665.1"/>
    <property type="molecule type" value="Genomic_DNA"/>
</dbReference>
<reference evidence="4 5" key="1">
    <citation type="journal article" date="2024" name="BMC Genomics">
        <title>Genome assembly of redclaw crayfish (Cherax quadricarinatus) provides insights into its immune adaptation and hypoxia tolerance.</title>
        <authorList>
            <person name="Liu Z."/>
            <person name="Zheng J."/>
            <person name="Li H."/>
            <person name="Fang K."/>
            <person name="Wang S."/>
            <person name="He J."/>
            <person name="Zhou D."/>
            <person name="Weng S."/>
            <person name="Chi M."/>
            <person name="Gu Z."/>
            <person name="He J."/>
            <person name="Li F."/>
            <person name="Wang M."/>
        </authorList>
    </citation>
    <scope>NUCLEOTIDE SEQUENCE [LARGE SCALE GENOMIC DNA]</scope>
    <source>
        <strain evidence="4">ZL_2023a</strain>
    </source>
</reference>
<sequence length="289" mass="31474">MKASAGGAVVLTTLVAVVSSAAIYDKGLTSSARVGLAEDTLVLSFQGVTPARRSGAPHHLLLSLAFPGHTRLALALDRAHAQVVLESVINGETVTQKVRAPPVKPRVVVRSLVVEINQGSALATIYVNCRLMGSIHLPKAPRDMAAQHDDDLRVYRERNVEASVDWNISVMELLEKLGCPADGDTNEFMAQANEVYTYRRAVRCQNLQYGEPCPTFTQPITPPDRGDIPINHEDEASNKLVKTLAELIETIKDLQIEIQTQREETALLRDALLNCEACKPGRLGSHSGR</sequence>
<dbReference type="CDD" id="cd16081">
    <property type="entry name" value="TSPcc_insect"/>
    <property type="match status" value="1"/>
</dbReference>
<dbReference type="Proteomes" id="UP001445076">
    <property type="component" value="Unassembled WGS sequence"/>
</dbReference>
<name>A0AAW0WWH4_CHEQU</name>
<comment type="caution">
    <text evidence="4">The sequence shown here is derived from an EMBL/GenBank/DDBJ whole genome shotgun (WGS) entry which is preliminary data.</text>
</comment>
<evidence type="ECO:0000256" key="1">
    <source>
        <dbReference type="SAM" id="Coils"/>
    </source>
</evidence>
<organism evidence="4 5">
    <name type="scientific">Cherax quadricarinatus</name>
    <name type="common">Australian red claw crayfish</name>
    <dbReference type="NCBI Taxonomy" id="27406"/>
    <lineage>
        <taxon>Eukaryota</taxon>
        <taxon>Metazoa</taxon>
        <taxon>Ecdysozoa</taxon>
        <taxon>Arthropoda</taxon>
        <taxon>Crustacea</taxon>
        <taxon>Multicrustacea</taxon>
        <taxon>Malacostraca</taxon>
        <taxon>Eumalacostraca</taxon>
        <taxon>Eucarida</taxon>
        <taxon>Decapoda</taxon>
        <taxon>Pleocyemata</taxon>
        <taxon>Astacidea</taxon>
        <taxon>Parastacoidea</taxon>
        <taxon>Parastacidae</taxon>
        <taxon>Cherax</taxon>
    </lineage>
</organism>
<protein>
    <recommendedName>
        <fullName evidence="3">Thrombospondin/cartilage oligomeric matrix protein coiled-coil domain-containing protein</fullName>
    </recommendedName>
</protein>
<keyword evidence="1" id="KW-0175">Coiled coil</keyword>
<feature type="domain" description="Thrombospondin/cartilage oligomeric matrix protein coiled-coil" evidence="3">
    <location>
        <begin position="237"/>
        <end position="279"/>
    </location>
</feature>
<dbReference type="InterPro" id="IPR024665">
    <property type="entry name" value="TSP/COMP_CC"/>
</dbReference>
<gene>
    <name evidence="4" type="ORF">OTU49_004578</name>
</gene>
<feature type="chain" id="PRO_5043833397" description="Thrombospondin/cartilage oligomeric matrix protein coiled-coil domain-containing protein" evidence="2">
    <location>
        <begin position="21"/>
        <end position="289"/>
    </location>
</feature>
<proteinExistence type="predicted"/>
<evidence type="ECO:0000313" key="5">
    <source>
        <dbReference type="Proteomes" id="UP001445076"/>
    </source>
</evidence>
<feature type="coiled-coil region" evidence="1">
    <location>
        <begin position="237"/>
        <end position="271"/>
    </location>
</feature>
<dbReference type="Pfam" id="PF11598">
    <property type="entry name" value="COMP"/>
    <property type="match status" value="1"/>
</dbReference>
<dbReference type="AlphaFoldDB" id="A0AAW0WWH4"/>
<evidence type="ECO:0000259" key="3">
    <source>
        <dbReference type="Pfam" id="PF11598"/>
    </source>
</evidence>
<evidence type="ECO:0000256" key="2">
    <source>
        <dbReference type="SAM" id="SignalP"/>
    </source>
</evidence>
<keyword evidence="2" id="KW-0732">Signal</keyword>
<accession>A0AAW0WWH4</accession>